<dbReference type="EMBL" id="BMKQ01000001">
    <property type="protein sequence ID" value="GGF38178.1"/>
    <property type="molecule type" value="Genomic_DNA"/>
</dbReference>
<reference evidence="1" key="1">
    <citation type="journal article" date="2014" name="Int. J. Syst. Evol. Microbiol.">
        <title>Complete genome sequence of Corynebacterium casei LMG S-19264T (=DSM 44701T), isolated from a smear-ripened cheese.</title>
        <authorList>
            <consortium name="US DOE Joint Genome Institute (JGI-PGF)"/>
            <person name="Walter F."/>
            <person name="Albersmeier A."/>
            <person name="Kalinowski J."/>
            <person name="Ruckert C."/>
        </authorList>
    </citation>
    <scope>NUCLEOTIDE SEQUENCE</scope>
    <source>
        <strain evidence="1">CGMCC 1.16067</strain>
    </source>
</reference>
<sequence>MPTGNPVVRVLDWLRAGYPEGVPPTDYFPLIALLQRQQMSEDEIRAIAHEVVFKSGGEPISETDIGELITKVTNELPHPEDVARVSTRLVAGGWPLADPH</sequence>
<proteinExistence type="predicted"/>
<dbReference type="InterPro" id="IPR021784">
    <property type="entry name" value="DUF3349"/>
</dbReference>
<evidence type="ECO:0000313" key="2">
    <source>
        <dbReference type="Proteomes" id="UP000649179"/>
    </source>
</evidence>
<organism evidence="1 2">
    <name type="scientific">Marmoricola endophyticus</name>
    <dbReference type="NCBI Taxonomy" id="2040280"/>
    <lineage>
        <taxon>Bacteria</taxon>
        <taxon>Bacillati</taxon>
        <taxon>Actinomycetota</taxon>
        <taxon>Actinomycetes</taxon>
        <taxon>Propionibacteriales</taxon>
        <taxon>Nocardioidaceae</taxon>
        <taxon>Marmoricola</taxon>
    </lineage>
</organism>
<dbReference type="RefSeq" id="WP_188778726.1">
    <property type="nucleotide sequence ID" value="NZ_BMKQ01000001.1"/>
</dbReference>
<keyword evidence="2" id="KW-1185">Reference proteome</keyword>
<protein>
    <recommendedName>
        <fullName evidence="3">DUF3349 domain-containing protein</fullName>
    </recommendedName>
</protein>
<dbReference type="AlphaFoldDB" id="A0A917BDV9"/>
<accession>A0A917BDV9</accession>
<comment type="caution">
    <text evidence="1">The sequence shown here is derived from an EMBL/GenBank/DDBJ whole genome shotgun (WGS) entry which is preliminary data.</text>
</comment>
<dbReference type="Gene3D" id="6.10.140.2080">
    <property type="match status" value="1"/>
</dbReference>
<reference evidence="1" key="2">
    <citation type="submission" date="2020-09" db="EMBL/GenBank/DDBJ databases">
        <authorList>
            <person name="Sun Q."/>
            <person name="Zhou Y."/>
        </authorList>
    </citation>
    <scope>NUCLEOTIDE SEQUENCE</scope>
    <source>
        <strain evidence="1">CGMCC 1.16067</strain>
    </source>
</reference>
<dbReference type="Gene3D" id="1.10.10.2390">
    <property type="match status" value="1"/>
</dbReference>
<gene>
    <name evidence="1" type="ORF">GCM10011519_09680</name>
</gene>
<evidence type="ECO:0000313" key="1">
    <source>
        <dbReference type="EMBL" id="GGF38178.1"/>
    </source>
</evidence>
<dbReference type="Proteomes" id="UP000649179">
    <property type="component" value="Unassembled WGS sequence"/>
</dbReference>
<dbReference type="Pfam" id="PF11829">
    <property type="entry name" value="DUF3349"/>
    <property type="match status" value="1"/>
</dbReference>
<name>A0A917BDV9_9ACTN</name>
<evidence type="ECO:0008006" key="3">
    <source>
        <dbReference type="Google" id="ProtNLM"/>
    </source>
</evidence>